<protein>
    <submittedName>
        <fullName evidence="7">Histone lysine methyltransferase Set3</fullName>
    </submittedName>
</protein>
<keyword evidence="8" id="KW-1185">Reference proteome</keyword>
<proteinExistence type="predicted"/>
<feature type="compositionally biased region" description="Pro residues" evidence="5">
    <location>
        <begin position="793"/>
        <end position="812"/>
    </location>
</feature>
<feature type="compositionally biased region" description="Basic and acidic residues" evidence="5">
    <location>
        <begin position="821"/>
        <end position="833"/>
    </location>
</feature>
<dbReference type="SMART" id="SM00317">
    <property type="entry name" value="SET"/>
    <property type="match status" value="1"/>
</dbReference>
<dbReference type="GO" id="GO:0034967">
    <property type="term" value="C:Set3 complex"/>
    <property type="evidence" value="ECO:0007669"/>
    <property type="project" value="TreeGrafter"/>
</dbReference>
<dbReference type="OMA" id="CENCEVW"/>
<feature type="compositionally biased region" description="Basic and acidic residues" evidence="5">
    <location>
        <begin position="531"/>
        <end position="541"/>
    </location>
</feature>
<dbReference type="InterPro" id="IPR001214">
    <property type="entry name" value="SET_dom"/>
</dbReference>
<dbReference type="HOGENOM" id="CLU_334047_0_0_1"/>
<dbReference type="CDD" id="cd15550">
    <property type="entry name" value="PHD_MLL5"/>
    <property type="match status" value="1"/>
</dbReference>
<keyword evidence="2" id="KW-0863">Zinc-finger</keyword>
<dbReference type="SUPFAM" id="SSF82199">
    <property type="entry name" value="SET domain"/>
    <property type="match status" value="1"/>
</dbReference>
<dbReference type="Pfam" id="PF20826">
    <property type="entry name" value="PHD_5"/>
    <property type="match status" value="1"/>
</dbReference>
<dbReference type="GO" id="GO:0006355">
    <property type="term" value="P:regulation of DNA-templated transcription"/>
    <property type="evidence" value="ECO:0007669"/>
    <property type="project" value="TreeGrafter"/>
</dbReference>
<dbReference type="eggNOG" id="KOG1844">
    <property type="taxonomic scope" value="Eukaryota"/>
</dbReference>
<dbReference type="GO" id="GO:0070210">
    <property type="term" value="C:Rpd3L-Expanded complex"/>
    <property type="evidence" value="ECO:0007669"/>
    <property type="project" value="TreeGrafter"/>
</dbReference>
<dbReference type="PANTHER" id="PTHR46462">
    <property type="entry name" value="UPSET, ISOFORM A"/>
    <property type="match status" value="1"/>
</dbReference>
<dbReference type="AlphaFoldDB" id="S9RFE8"/>
<evidence type="ECO:0000256" key="4">
    <source>
        <dbReference type="ARBA" id="ARBA00022853"/>
    </source>
</evidence>
<organism evidence="7 8">
    <name type="scientific">Schizosaccharomyces octosporus (strain yFS286)</name>
    <name type="common">Fission yeast</name>
    <name type="synonym">Octosporomyces octosporus</name>
    <dbReference type="NCBI Taxonomy" id="483514"/>
    <lineage>
        <taxon>Eukaryota</taxon>
        <taxon>Fungi</taxon>
        <taxon>Dikarya</taxon>
        <taxon>Ascomycota</taxon>
        <taxon>Taphrinomycotina</taxon>
        <taxon>Schizosaccharomycetes</taxon>
        <taxon>Schizosaccharomycetales</taxon>
        <taxon>Schizosaccharomycetaceae</taxon>
        <taxon>Schizosaccharomyces</taxon>
    </lineage>
</organism>
<dbReference type="OrthoDB" id="20872at2759"/>
<accession>S9RFE8</accession>
<dbReference type="SUPFAM" id="SSF57903">
    <property type="entry name" value="FYVE/PHD zinc finger"/>
    <property type="match status" value="1"/>
</dbReference>
<feature type="domain" description="SET" evidence="6">
    <location>
        <begin position="201"/>
        <end position="328"/>
    </location>
</feature>
<dbReference type="Gene3D" id="2.170.270.10">
    <property type="entry name" value="SET domain"/>
    <property type="match status" value="1"/>
</dbReference>
<dbReference type="InterPro" id="IPR001965">
    <property type="entry name" value="Znf_PHD"/>
</dbReference>
<keyword evidence="7" id="KW-0489">Methyltransferase</keyword>
<dbReference type="Pfam" id="PF00856">
    <property type="entry name" value="SET"/>
    <property type="match status" value="1"/>
</dbReference>
<feature type="region of interest" description="Disordered" evidence="5">
    <location>
        <begin position="730"/>
        <end position="860"/>
    </location>
</feature>
<dbReference type="PANTHER" id="PTHR46462:SF3">
    <property type="entry name" value="UPSET, ISOFORM A"/>
    <property type="match status" value="1"/>
</dbReference>
<feature type="compositionally biased region" description="Polar residues" evidence="5">
    <location>
        <begin position="734"/>
        <end position="757"/>
    </location>
</feature>
<dbReference type="SMART" id="SM00249">
    <property type="entry name" value="PHD"/>
    <property type="match status" value="1"/>
</dbReference>
<evidence type="ECO:0000256" key="5">
    <source>
        <dbReference type="SAM" id="MobiDB-lite"/>
    </source>
</evidence>
<keyword evidence="3" id="KW-0862">Zinc</keyword>
<evidence type="ECO:0000259" key="6">
    <source>
        <dbReference type="PROSITE" id="PS50280"/>
    </source>
</evidence>
<dbReference type="RefSeq" id="XP_013018445.1">
    <property type="nucleotide sequence ID" value="XM_013162991.1"/>
</dbReference>
<dbReference type="GO" id="GO:0008270">
    <property type="term" value="F:zinc ion binding"/>
    <property type="evidence" value="ECO:0007669"/>
    <property type="project" value="UniProtKB-KW"/>
</dbReference>
<dbReference type="VEuPathDB" id="FungiDB:SOCG_00571"/>
<name>S9RFE8_SCHOY</name>
<feature type="compositionally biased region" description="Basic residues" evidence="5">
    <location>
        <begin position="75"/>
        <end position="91"/>
    </location>
</feature>
<dbReference type="GO" id="GO:0006325">
    <property type="term" value="P:chromatin organization"/>
    <property type="evidence" value="ECO:0007669"/>
    <property type="project" value="UniProtKB-KW"/>
</dbReference>
<keyword evidence="4" id="KW-0156">Chromatin regulator</keyword>
<feature type="compositionally biased region" description="Low complexity" evidence="5">
    <location>
        <begin position="624"/>
        <end position="633"/>
    </location>
</feature>
<evidence type="ECO:0000256" key="1">
    <source>
        <dbReference type="ARBA" id="ARBA00022723"/>
    </source>
</evidence>
<dbReference type="EMBL" id="KE503207">
    <property type="protein sequence ID" value="EPX72809.1"/>
    <property type="molecule type" value="Genomic_DNA"/>
</dbReference>
<dbReference type="GO" id="GO:0008168">
    <property type="term" value="F:methyltransferase activity"/>
    <property type="evidence" value="ECO:0007669"/>
    <property type="project" value="UniProtKB-KW"/>
</dbReference>
<dbReference type="Gene3D" id="3.30.40.10">
    <property type="entry name" value="Zinc/RING finger domain, C3HC4 (zinc finger)"/>
    <property type="match status" value="1"/>
</dbReference>
<evidence type="ECO:0000313" key="8">
    <source>
        <dbReference type="Proteomes" id="UP000016088"/>
    </source>
</evidence>
<keyword evidence="7" id="KW-0808">Transferase</keyword>
<dbReference type="Proteomes" id="UP000016088">
    <property type="component" value="Unassembled WGS sequence"/>
</dbReference>
<evidence type="ECO:0000256" key="2">
    <source>
        <dbReference type="ARBA" id="ARBA00022771"/>
    </source>
</evidence>
<evidence type="ECO:0000256" key="3">
    <source>
        <dbReference type="ARBA" id="ARBA00022833"/>
    </source>
</evidence>
<dbReference type="InterPro" id="IPR019786">
    <property type="entry name" value="Zinc_finger_PHD-type_CS"/>
</dbReference>
<feature type="compositionally biased region" description="Polar residues" evidence="5">
    <location>
        <begin position="851"/>
        <end position="860"/>
    </location>
</feature>
<evidence type="ECO:0000313" key="7">
    <source>
        <dbReference type="EMBL" id="EPX72809.1"/>
    </source>
</evidence>
<dbReference type="InterPro" id="IPR046341">
    <property type="entry name" value="SET_dom_sf"/>
</dbReference>
<dbReference type="InterPro" id="IPR013083">
    <property type="entry name" value="Znf_RING/FYVE/PHD"/>
</dbReference>
<feature type="compositionally biased region" description="Polar residues" evidence="5">
    <location>
        <begin position="639"/>
        <end position="660"/>
    </location>
</feature>
<keyword evidence="1" id="KW-0479">Metal-binding</keyword>
<dbReference type="PROSITE" id="PS01359">
    <property type="entry name" value="ZF_PHD_1"/>
    <property type="match status" value="1"/>
</dbReference>
<dbReference type="GO" id="GO:0032259">
    <property type="term" value="P:methylation"/>
    <property type="evidence" value="ECO:0007669"/>
    <property type="project" value="UniProtKB-KW"/>
</dbReference>
<feature type="region of interest" description="Disordered" evidence="5">
    <location>
        <begin position="69"/>
        <end position="151"/>
    </location>
</feature>
<gene>
    <name evidence="7" type="ORF">SOCG_00571</name>
</gene>
<reference evidence="7 8" key="1">
    <citation type="journal article" date="2011" name="Science">
        <title>Comparative functional genomics of the fission yeasts.</title>
        <authorList>
            <person name="Rhind N."/>
            <person name="Chen Z."/>
            <person name="Yassour M."/>
            <person name="Thompson D.A."/>
            <person name="Haas B.J."/>
            <person name="Habib N."/>
            <person name="Wapinski I."/>
            <person name="Roy S."/>
            <person name="Lin M.F."/>
            <person name="Heiman D.I."/>
            <person name="Young S.K."/>
            <person name="Furuya K."/>
            <person name="Guo Y."/>
            <person name="Pidoux A."/>
            <person name="Chen H.M."/>
            <person name="Robbertse B."/>
            <person name="Goldberg J.M."/>
            <person name="Aoki K."/>
            <person name="Bayne E.H."/>
            <person name="Berlin A.M."/>
            <person name="Desjardins C.A."/>
            <person name="Dobbs E."/>
            <person name="Dukaj L."/>
            <person name="Fan L."/>
            <person name="FitzGerald M.G."/>
            <person name="French C."/>
            <person name="Gujja S."/>
            <person name="Hansen K."/>
            <person name="Keifenheim D."/>
            <person name="Levin J.Z."/>
            <person name="Mosher R.A."/>
            <person name="Mueller C.A."/>
            <person name="Pfiffner J."/>
            <person name="Priest M."/>
            <person name="Russ C."/>
            <person name="Smialowska A."/>
            <person name="Swoboda P."/>
            <person name="Sykes S.M."/>
            <person name="Vaughn M."/>
            <person name="Vengrova S."/>
            <person name="Yoder R."/>
            <person name="Zeng Q."/>
            <person name="Allshire R."/>
            <person name="Baulcombe D."/>
            <person name="Birren B.W."/>
            <person name="Brown W."/>
            <person name="Ekwall K."/>
            <person name="Kellis M."/>
            <person name="Leatherwood J."/>
            <person name="Levin H."/>
            <person name="Margalit H."/>
            <person name="Martienssen R."/>
            <person name="Nieduszynski C.A."/>
            <person name="Spatafora J.W."/>
            <person name="Friedman N."/>
            <person name="Dalgaard J.Z."/>
            <person name="Baumann P."/>
            <person name="Niki H."/>
            <person name="Regev A."/>
            <person name="Nusbaum C."/>
        </authorList>
    </citation>
    <scope>NUCLEOTIDE SEQUENCE [LARGE SCALE GENOMIC DNA]</scope>
    <source>
        <strain evidence="8">yFS286</strain>
    </source>
</reference>
<dbReference type="InterPro" id="IPR011011">
    <property type="entry name" value="Znf_FYVE_PHD"/>
</dbReference>
<feature type="compositionally biased region" description="Basic and acidic residues" evidence="5">
    <location>
        <begin position="763"/>
        <end position="781"/>
    </location>
</feature>
<dbReference type="GeneID" id="25029555"/>
<feature type="region of interest" description="Disordered" evidence="5">
    <location>
        <begin position="503"/>
        <end position="660"/>
    </location>
</feature>
<dbReference type="PROSITE" id="PS50280">
    <property type="entry name" value="SET"/>
    <property type="match status" value="1"/>
</dbReference>
<sequence length="860" mass="95337">MWKIRCVCPFDDDDGFTIQCENCEVWQHAVCFEISSENVPENYLCEQCQPRAVDTDRAHQVQLERINQETLLKAVPRRRPHTTKARSHSNSRHASSSSTSLPHQVSHNSSNTSSGFISAPPAPNNHTAPNTNGRRKRTSNISPPLPEMQNTNAAHASSIPYSPHLEYVPLQSNTYSVEALEYAQSLSGLDTPNVTGEHIDDPCYVASVQPKSFCSSRFGLFTSRQLVPDQPVTEIIGRIFTQREYKRDLKNQYPLLGVPKPHVYFDEKSDLVIDARVAGSKSRFVRRSCQPNCTVISYQNEADAFAPSFYLVPVKPIESESELTVDWTFDAAHPFQCFANDDTIPSFTSDERERLSFILSSITSNADCVFADKRNCLFSKIIRFIKFPQRYGSSKKTRSPISNTTSFCNVSHENPLSNSLDEDIKDVKNQSVKSLKQTWLAKYQSLKTHSVQLKESVGGKQDYDVSPTITNEVDEKAVTKENLKMVAEHNNVSKLPAFNMEVAEKKAVSPTPPSPSTSHTPKAYDMSPKSDGSRKDMEVHVSSHIQESADITPLTPPHGTNTYDMYDDSSIDPERRNPLENTLLSSKEDEIEMDMDMTVNNNRRKMTTEYKPQTKRRRSGIHNKSPPRSSSVRYSRKSTGTGDLSLLSVSPNSERTCNPSDSVTYNHVAGESVKSSELSFTGNVNSEENLVVSNTPESTKLAVNTRVNCSPQRGNIEPDTLLDKSTIVKGDIPHNNSIEMPQSNSSGKSTTPSFSKSLSRKHNNMESEHDVALGKDIDRRTNISSNDGLEKIPGPPSSAPPAPPPGPAPSPGPKKLSLSEYRQRRQEALKSKQPDSSGGINTAERRVPSAPSLNTAASTS</sequence>
<feature type="compositionally biased region" description="Polar residues" evidence="5">
    <location>
        <begin position="101"/>
        <end position="116"/>
    </location>
</feature>